<evidence type="ECO:0000256" key="2">
    <source>
        <dbReference type="ARBA" id="ARBA00022729"/>
    </source>
</evidence>
<evidence type="ECO:0000256" key="1">
    <source>
        <dbReference type="ARBA" id="ARBA00022614"/>
    </source>
</evidence>
<dbReference type="Gene3D" id="3.80.10.10">
    <property type="entry name" value="Ribonuclease Inhibitor"/>
    <property type="match status" value="6"/>
</dbReference>
<evidence type="ECO:0000313" key="8">
    <source>
        <dbReference type="EMBL" id="KAK5646779.1"/>
    </source>
</evidence>
<dbReference type="EMBL" id="JAVRBK010000003">
    <property type="protein sequence ID" value="KAK5646779.1"/>
    <property type="molecule type" value="Genomic_DNA"/>
</dbReference>
<dbReference type="PROSITE" id="PS51450">
    <property type="entry name" value="LRR"/>
    <property type="match status" value="7"/>
</dbReference>
<dbReference type="InterPro" id="IPR050333">
    <property type="entry name" value="SLRP"/>
</dbReference>
<dbReference type="SMART" id="SM00364">
    <property type="entry name" value="LRR_BAC"/>
    <property type="match status" value="11"/>
</dbReference>
<dbReference type="PRINTS" id="PR00019">
    <property type="entry name" value="LEURICHRPT"/>
</dbReference>
<accession>A0AAN7VHX7</accession>
<keyword evidence="4" id="KW-0325">Glycoprotein</keyword>
<evidence type="ECO:0000256" key="5">
    <source>
        <dbReference type="SAM" id="MobiDB-lite"/>
    </source>
</evidence>
<keyword evidence="3" id="KW-0677">Repeat</keyword>
<evidence type="ECO:0000256" key="4">
    <source>
        <dbReference type="ARBA" id="ARBA00023180"/>
    </source>
</evidence>
<dbReference type="Proteomes" id="UP001329430">
    <property type="component" value="Chromosome 3"/>
</dbReference>
<dbReference type="SUPFAM" id="SSF52058">
    <property type="entry name" value="L domain-like"/>
    <property type="match status" value="3"/>
</dbReference>
<organism evidence="8 9">
    <name type="scientific">Pyrocoelia pectoralis</name>
    <dbReference type="NCBI Taxonomy" id="417401"/>
    <lineage>
        <taxon>Eukaryota</taxon>
        <taxon>Metazoa</taxon>
        <taxon>Ecdysozoa</taxon>
        <taxon>Arthropoda</taxon>
        <taxon>Hexapoda</taxon>
        <taxon>Insecta</taxon>
        <taxon>Pterygota</taxon>
        <taxon>Neoptera</taxon>
        <taxon>Endopterygota</taxon>
        <taxon>Coleoptera</taxon>
        <taxon>Polyphaga</taxon>
        <taxon>Elateriformia</taxon>
        <taxon>Elateroidea</taxon>
        <taxon>Lampyridae</taxon>
        <taxon>Lampyrinae</taxon>
        <taxon>Pyrocoelia</taxon>
    </lineage>
</organism>
<dbReference type="SMART" id="SM00082">
    <property type="entry name" value="LRRCT"/>
    <property type="match status" value="1"/>
</dbReference>
<dbReference type="InterPro" id="IPR032675">
    <property type="entry name" value="LRR_dom_sf"/>
</dbReference>
<dbReference type="InterPro" id="IPR000483">
    <property type="entry name" value="Cys-rich_flank_reg_C"/>
</dbReference>
<evidence type="ECO:0000259" key="7">
    <source>
        <dbReference type="SMART" id="SM00082"/>
    </source>
</evidence>
<gene>
    <name evidence="8" type="ORF">RI129_005243</name>
</gene>
<dbReference type="InterPro" id="IPR001611">
    <property type="entry name" value="Leu-rich_rpt"/>
</dbReference>
<dbReference type="SMART" id="SM00365">
    <property type="entry name" value="LRR_SD22"/>
    <property type="match status" value="7"/>
</dbReference>
<reference evidence="8 9" key="1">
    <citation type="journal article" date="2024" name="Insects">
        <title>An Improved Chromosome-Level Genome Assembly of the Firefly Pyrocoelia pectoralis.</title>
        <authorList>
            <person name="Fu X."/>
            <person name="Meyer-Rochow V.B."/>
            <person name="Ballantyne L."/>
            <person name="Zhu X."/>
        </authorList>
    </citation>
    <scope>NUCLEOTIDE SEQUENCE [LARGE SCALE GENOMIC DNA]</scope>
    <source>
        <strain evidence="8">XCY_ONT2</strain>
    </source>
</reference>
<comment type="caution">
    <text evidence="8">The sequence shown here is derived from an EMBL/GenBank/DDBJ whole genome shotgun (WGS) entry which is preliminary data.</text>
</comment>
<dbReference type="PANTHER" id="PTHR45712">
    <property type="entry name" value="AGAP008170-PA"/>
    <property type="match status" value="1"/>
</dbReference>
<keyword evidence="1" id="KW-0433">Leucine-rich repeat</keyword>
<sequence length="1465" mass="165383">MSMLWKWFVYYTLILISREGTCHNVQKECPPQEHILPCRCLTRGTEVQIWCSHSNLPKVLEGLRKVGNYIQEPIDEVILENNQLLSLPAKTFVPLKVMRLMLRYNGLERVSASWLSGLETSLVELFIVEPALRSLPEDSLAGLNTVEAITIHSNLMKRLPRFSDLSKLRHLQIESTSLVELSSRHFRALPSLEKLHVIGSPRLTRLEGGLLQDLPNLNLVNISFCGISWIHPRAITHLPSLTDLWLVGNKIVDAAIVGRSIKDLFNLEVLHLDDNFMESLGEGSFVDLPSLKKLFISNNQIKELHHGAFHRVPKLQMLDLNKNLVRRVHPESFLQHSGSGLEELWLIENNISHVAELRSLLDALPRLIFLDLSYNNMEVIPFGALRGHATLERLHLDHNKIHTIDREAFMAMPALRELRLRNNSLSDILETPFWNLPALKGLDLSQNYFKTLPPRLLTNLPNLRRVDLSDNQMSVINSESFLDTTALEHINISYNRLSNIHPTTFIHLLSLFELDCSYNRLLEFIPGLPPSIEYLHISKNIIKQFPLPPSTDLNLPTLKMLDISYNGIERIFPGTLRPLQQLRKLYVGKNSLEELDGDLLAGLSRLEVLDLGDNKISRVESSVFRDVSALNELNLAENRLSILRHDVFHKIPHTTKLDLSRNQLSGIPYSALENTKDLQTFNASYNLLSVFPDSVQGMKHLRIIDLTHNRLQNINSTTLRSLTALYELRMSQNLVQEIKTDLFNNLPLLKFLYLDNNELEIVESHSINSLPSLIIIKMNKNKLKHIPDFAFHNLPMLQVLELQENQLEGIADSGFSLVTHLLMLNLSYNHLTSLENAGLKNLRSLEMLDISNNRLSRITNENFEKMEWLVELRLDNNNICHVQGTPFNEMPRLRILSLKNNKMTTFSENTVQNLRGNLAVLDLNGNPLACTCHILWFRAWLEESLIMGPKCNDGSLLREMRLSHQDCSREYSEPEVTPPSCGADFLYNTNSRPLHSQGNNGPPSPEESEYFYDEFIDYPYNETMLLAKNETNQASQSSHYISGDTPTIYAASHKNKSKLNPPVTQNVNKVTAAPQTTGGFTFFGVPLPSLNLNLWSRGNGRKAEIVKLPSTPLVAERKSAVVNKVPYSLRNFYPPTMPEIERGGFIPLLPGTGGFKPITNPHYMNIDQHLNEARGVTEKNDEISSESTLRVSDSIQSSSTVINTVLSSSSQAPISTTVNVPTIAPQLEPQLLTKTTEGTIDSDQIETVAIDEVEHVTSKLEDRKRQISESTLEKLIQSSETEDLVFVTSAAPTNENASLTNRFEDIFKVFVENVSLPTIFSTTPKTLEKPINVISSTESSSESTSLSELLAPLSGRQSQYRPHGRSTITRVPSPHVSGSSPLLSDDKFTFVSAREPKTSRLDGGVPLKTISKNKDMSWYYINYNKTNLEPYIGPGGTPKTKSGSSFQNMNKLIIIAYLCVLILYQ</sequence>
<dbReference type="GO" id="GO:0071944">
    <property type="term" value="C:cell periphery"/>
    <property type="evidence" value="ECO:0007669"/>
    <property type="project" value="UniProtKB-ARBA"/>
</dbReference>
<evidence type="ECO:0000313" key="9">
    <source>
        <dbReference type="Proteomes" id="UP001329430"/>
    </source>
</evidence>
<keyword evidence="2 6" id="KW-0732">Signal</keyword>
<keyword evidence="9" id="KW-1185">Reference proteome</keyword>
<dbReference type="InterPro" id="IPR003591">
    <property type="entry name" value="Leu-rich_rpt_typical-subtyp"/>
</dbReference>
<proteinExistence type="predicted"/>
<name>A0AAN7VHX7_9COLE</name>
<dbReference type="Pfam" id="PF13855">
    <property type="entry name" value="LRR_8"/>
    <property type="match status" value="9"/>
</dbReference>
<feature type="domain" description="LRRCT" evidence="7">
    <location>
        <begin position="926"/>
        <end position="968"/>
    </location>
</feature>
<feature type="region of interest" description="Disordered" evidence="5">
    <location>
        <begin position="1355"/>
        <end position="1379"/>
    </location>
</feature>
<feature type="chain" id="PRO_5042846965" description="LRRCT domain-containing protein" evidence="6">
    <location>
        <begin position="23"/>
        <end position="1465"/>
    </location>
</feature>
<protein>
    <recommendedName>
        <fullName evidence="7">LRRCT domain-containing protein</fullName>
    </recommendedName>
</protein>
<feature type="signal peptide" evidence="6">
    <location>
        <begin position="1"/>
        <end position="22"/>
    </location>
</feature>
<dbReference type="PANTHER" id="PTHR45712:SF22">
    <property type="entry name" value="INSULIN-LIKE GROWTH FACTOR-BINDING PROTEIN COMPLEX ACID LABILE SUBUNIT"/>
    <property type="match status" value="1"/>
</dbReference>
<evidence type="ECO:0000256" key="6">
    <source>
        <dbReference type="SAM" id="SignalP"/>
    </source>
</evidence>
<dbReference type="SMART" id="SM00369">
    <property type="entry name" value="LRR_TYP"/>
    <property type="match status" value="26"/>
</dbReference>
<evidence type="ECO:0000256" key="3">
    <source>
        <dbReference type="ARBA" id="ARBA00022737"/>
    </source>
</evidence>
<dbReference type="FunFam" id="3.80.10.10:FF:000770">
    <property type="entry name" value="Uncharacterized protein"/>
    <property type="match status" value="1"/>
</dbReference>